<dbReference type="InParanoid" id="A0A165MPG0"/>
<sequence>MRLILLLVLLVVSVVAKPRGWGMMARSNSSAALLATRTASAIQARQVTRERLMSRVDKTIMQNLFGRLDCSIPEPSALGCQAECPGYTLCDGAACYNFDNDPDHCGSCDGLGTARISLNLTLIAARATTHAMETSSAAAALALTRITTSNTVVHATAHAIRTWFWTHYDIGGACLDTSVNQQHCGACNNPCPEGLTCCGECIDTDTDYFNCGECSFVCDELPGGTCSGGSCSYP</sequence>
<evidence type="ECO:0008006" key="6">
    <source>
        <dbReference type="Google" id="ProtNLM"/>
    </source>
</evidence>
<name>A0A165MPG0_EXIGL</name>
<evidence type="ECO:0000256" key="3">
    <source>
        <dbReference type="SAM" id="SignalP"/>
    </source>
</evidence>
<gene>
    <name evidence="4" type="ORF">EXIGLDRAFT_762443</name>
</gene>
<evidence type="ECO:0000313" key="5">
    <source>
        <dbReference type="Proteomes" id="UP000077266"/>
    </source>
</evidence>
<proteinExistence type="inferred from homology"/>
<dbReference type="AlphaFoldDB" id="A0A165MPG0"/>
<reference evidence="4 5" key="1">
    <citation type="journal article" date="2016" name="Mol. Biol. Evol.">
        <title>Comparative Genomics of Early-Diverging Mushroom-Forming Fungi Provides Insights into the Origins of Lignocellulose Decay Capabilities.</title>
        <authorList>
            <person name="Nagy L.G."/>
            <person name="Riley R."/>
            <person name="Tritt A."/>
            <person name="Adam C."/>
            <person name="Daum C."/>
            <person name="Floudas D."/>
            <person name="Sun H."/>
            <person name="Yadav J.S."/>
            <person name="Pangilinan J."/>
            <person name="Larsson K.H."/>
            <person name="Matsuura K."/>
            <person name="Barry K."/>
            <person name="Labutti K."/>
            <person name="Kuo R."/>
            <person name="Ohm R.A."/>
            <person name="Bhattacharya S.S."/>
            <person name="Shirouzu T."/>
            <person name="Yoshinaga Y."/>
            <person name="Martin F.M."/>
            <person name="Grigoriev I.V."/>
            <person name="Hibbett D.S."/>
        </authorList>
    </citation>
    <scope>NUCLEOTIDE SEQUENCE [LARGE SCALE GENOMIC DNA]</scope>
    <source>
        <strain evidence="4 5">HHB12029</strain>
    </source>
</reference>
<evidence type="ECO:0000313" key="4">
    <source>
        <dbReference type="EMBL" id="KZV99564.1"/>
    </source>
</evidence>
<dbReference type="EMBL" id="KV425908">
    <property type="protein sequence ID" value="KZV99564.1"/>
    <property type="molecule type" value="Genomic_DNA"/>
</dbReference>
<dbReference type="PANTHER" id="PTHR33227">
    <property type="entry name" value="STIGMA-SPECIFIC STIG1-LIKE PROTEIN 3"/>
    <property type="match status" value="1"/>
</dbReference>
<dbReference type="InterPro" id="IPR006969">
    <property type="entry name" value="Stig-like"/>
</dbReference>
<feature type="chain" id="PRO_5007862532" description="4Fe-4S ferredoxin-type domain-containing protein" evidence="3">
    <location>
        <begin position="17"/>
        <end position="234"/>
    </location>
</feature>
<feature type="signal peptide" evidence="3">
    <location>
        <begin position="1"/>
        <end position="16"/>
    </location>
</feature>
<evidence type="ECO:0000256" key="1">
    <source>
        <dbReference type="ARBA" id="ARBA00006010"/>
    </source>
</evidence>
<dbReference type="OrthoDB" id="439917at2759"/>
<organism evidence="4 5">
    <name type="scientific">Exidia glandulosa HHB12029</name>
    <dbReference type="NCBI Taxonomy" id="1314781"/>
    <lineage>
        <taxon>Eukaryota</taxon>
        <taxon>Fungi</taxon>
        <taxon>Dikarya</taxon>
        <taxon>Basidiomycota</taxon>
        <taxon>Agaricomycotina</taxon>
        <taxon>Agaricomycetes</taxon>
        <taxon>Auriculariales</taxon>
        <taxon>Exidiaceae</taxon>
        <taxon>Exidia</taxon>
    </lineage>
</organism>
<comment type="similarity">
    <text evidence="1">Belongs to the STIG1 family.</text>
</comment>
<keyword evidence="2 3" id="KW-0732">Signal</keyword>
<accession>A0A165MPG0</accession>
<dbReference type="Proteomes" id="UP000077266">
    <property type="component" value="Unassembled WGS sequence"/>
</dbReference>
<dbReference type="PANTHER" id="PTHR33227:SF31">
    <property type="entry name" value="4FE-4S FERREDOXIN-TYPE DOMAIN-CONTAINING PROTEIN"/>
    <property type="match status" value="1"/>
</dbReference>
<evidence type="ECO:0000256" key="2">
    <source>
        <dbReference type="ARBA" id="ARBA00022729"/>
    </source>
</evidence>
<dbReference type="Pfam" id="PF04885">
    <property type="entry name" value="Stig1"/>
    <property type="match status" value="1"/>
</dbReference>
<keyword evidence="5" id="KW-1185">Reference proteome</keyword>
<protein>
    <recommendedName>
        <fullName evidence="6">4Fe-4S ferredoxin-type domain-containing protein</fullName>
    </recommendedName>
</protein>